<comment type="caution">
    <text evidence="2">The sequence shown here is derived from an EMBL/GenBank/DDBJ whole genome shotgun (WGS) entry which is preliminary data.</text>
</comment>
<dbReference type="InterPro" id="IPR017853">
    <property type="entry name" value="GH"/>
</dbReference>
<organism evidence="2">
    <name type="scientific">gut metagenome</name>
    <dbReference type="NCBI Taxonomy" id="749906"/>
    <lineage>
        <taxon>unclassified sequences</taxon>
        <taxon>metagenomes</taxon>
        <taxon>organismal metagenomes</taxon>
    </lineage>
</organism>
<dbReference type="Pfam" id="PF06964">
    <property type="entry name" value="Alpha-L-AF_C"/>
    <property type="match status" value="1"/>
</dbReference>
<sequence>MIYKAVREKYPHITVVGTVGPFYEGTDYDEGWKLADKLSVPMVDEHYYVSPGWMIHNQDYYDRYDRKKSKVYLGEYAAHLPGRPNNLETALSEALYLTAVERNGDVVAMASYAPLLAKDRHSQWNPDLIYFNNQEGQTNLGYYVQQMYGQNAGNLYLDSEVVLDNSREEVRKRIGVSVVKDTASDTYVVKLVNLLPVEVKTALHLEEVNLESYWAVKSILTGRPTDKKLLPQQADFELTDSEWTYSMPAYSFTVIRIYPVEKKR</sequence>
<dbReference type="Gene3D" id="3.20.20.80">
    <property type="entry name" value="Glycosidases"/>
    <property type="match status" value="1"/>
</dbReference>
<dbReference type="InterPro" id="IPR010720">
    <property type="entry name" value="Alpha-L-AF_C"/>
</dbReference>
<protein>
    <submittedName>
        <fullName evidence="2">Alpha-N-arabinofuranosidase 1</fullName>
    </submittedName>
</protein>
<dbReference type="SUPFAM" id="SSF51445">
    <property type="entry name" value="(Trans)glycosidases"/>
    <property type="match status" value="1"/>
</dbReference>
<name>J9GIK7_9ZZZZ</name>
<feature type="domain" description="Alpha-L-arabinofuranosidase C-terminal" evidence="1">
    <location>
        <begin position="74"/>
        <end position="251"/>
    </location>
</feature>
<dbReference type="GO" id="GO:0046373">
    <property type="term" value="P:L-arabinose metabolic process"/>
    <property type="evidence" value="ECO:0007669"/>
    <property type="project" value="InterPro"/>
</dbReference>
<dbReference type="EMBL" id="AMCI01003847">
    <property type="protein sequence ID" value="EJW99359.1"/>
    <property type="molecule type" value="Genomic_DNA"/>
</dbReference>
<dbReference type="GO" id="GO:0046556">
    <property type="term" value="F:alpha-L-arabinofuranosidase activity"/>
    <property type="evidence" value="ECO:0007669"/>
    <property type="project" value="UniProtKB-EC"/>
</dbReference>
<reference evidence="2" key="1">
    <citation type="journal article" date="2012" name="PLoS ONE">
        <title>Gene sets for utilization of primary and secondary nutrition supplies in the distal gut of endangered iberian lynx.</title>
        <authorList>
            <person name="Alcaide M."/>
            <person name="Messina E."/>
            <person name="Richter M."/>
            <person name="Bargiela R."/>
            <person name="Peplies J."/>
            <person name="Huws S.A."/>
            <person name="Newbold C.J."/>
            <person name="Golyshin P.N."/>
            <person name="Simon M.A."/>
            <person name="Lopez G."/>
            <person name="Yakimov M.M."/>
            <person name="Ferrer M."/>
        </authorList>
    </citation>
    <scope>NUCLEOTIDE SEQUENCE</scope>
</reference>
<dbReference type="AlphaFoldDB" id="J9GIK7"/>
<dbReference type="PANTHER" id="PTHR31776">
    <property type="entry name" value="ALPHA-L-ARABINOFURANOSIDASE 1"/>
    <property type="match status" value="1"/>
</dbReference>
<evidence type="ECO:0000259" key="1">
    <source>
        <dbReference type="SMART" id="SM00813"/>
    </source>
</evidence>
<dbReference type="InterPro" id="IPR051563">
    <property type="entry name" value="Glycosyl_Hydrolase_51"/>
</dbReference>
<accession>J9GIK7</accession>
<proteinExistence type="predicted"/>
<dbReference type="PANTHER" id="PTHR31776:SF26">
    <property type="entry name" value="SECRETED ARABINOSIDASE"/>
    <property type="match status" value="1"/>
</dbReference>
<evidence type="ECO:0000313" key="2">
    <source>
        <dbReference type="EMBL" id="EJW99359.1"/>
    </source>
</evidence>
<dbReference type="SMART" id="SM00813">
    <property type="entry name" value="Alpha-L-AF_C"/>
    <property type="match status" value="1"/>
</dbReference>
<gene>
    <name evidence="2" type="ORF">EVA_12534</name>
</gene>